<evidence type="ECO:0000313" key="2">
    <source>
        <dbReference type="Proteomes" id="UP000230002"/>
    </source>
</evidence>
<comment type="caution">
    <text evidence="1">The sequence shown here is derived from an EMBL/GenBank/DDBJ whole genome shotgun (WGS) entry which is preliminary data.</text>
</comment>
<accession>A0A2G8SRK3</accession>
<reference evidence="1 2" key="1">
    <citation type="journal article" date="2015" name="Sci. Rep.">
        <title>Chromosome-level genome map provides insights into diverse defense mechanisms in the medicinal fungus Ganoderma sinense.</title>
        <authorList>
            <person name="Zhu Y."/>
            <person name="Xu J."/>
            <person name="Sun C."/>
            <person name="Zhou S."/>
            <person name="Xu H."/>
            <person name="Nelson D.R."/>
            <person name="Qian J."/>
            <person name="Song J."/>
            <person name="Luo H."/>
            <person name="Xiang L."/>
            <person name="Li Y."/>
            <person name="Xu Z."/>
            <person name="Ji A."/>
            <person name="Wang L."/>
            <person name="Lu S."/>
            <person name="Hayward A."/>
            <person name="Sun W."/>
            <person name="Li X."/>
            <person name="Schwartz D.C."/>
            <person name="Wang Y."/>
            <person name="Chen S."/>
        </authorList>
    </citation>
    <scope>NUCLEOTIDE SEQUENCE [LARGE SCALE GENOMIC DNA]</scope>
    <source>
        <strain evidence="1 2">ZZ0214-1</strain>
    </source>
</reference>
<sequence length="106" mass="11934">MLPVALVVNVSQQNPNGSEKCMVQVRQVTAKMVFGDAVISAQRRLVHYNNHTAHVVMLPTLRYKLPFEDFFKMAYWRAAARLELDSQGARDQIEDTDALESSVVVA</sequence>
<protein>
    <submittedName>
        <fullName evidence="1">Uncharacterized protein</fullName>
    </submittedName>
</protein>
<organism evidence="1 2">
    <name type="scientific">Ganoderma sinense ZZ0214-1</name>
    <dbReference type="NCBI Taxonomy" id="1077348"/>
    <lineage>
        <taxon>Eukaryota</taxon>
        <taxon>Fungi</taxon>
        <taxon>Dikarya</taxon>
        <taxon>Basidiomycota</taxon>
        <taxon>Agaricomycotina</taxon>
        <taxon>Agaricomycetes</taxon>
        <taxon>Polyporales</taxon>
        <taxon>Polyporaceae</taxon>
        <taxon>Ganoderma</taxon>
    </lineage>
</organism>
<dbReference type="AlphaFoldDB" id="A0A2G8SRK3"/>
<keyword evidence="2" id="KW-1185">Reference proteome</keyword>
<dbReference type="Proteomes" id="UP000230002">
    <property type="component" value="Unassembled WGS sequence"/>
</dbReference>
<gene>
    <name evidence="1" type="ORF">GSI_00062</name>
</gene>
<evidence type="ECO:0000313" key="1">
    <source>
        <dbReference type="EMBL" id="PIL36374.1"/>
    </source>
</evidence>
<proteinExistence type="predicted"/>
<dbReference type="EMBL" id="AYKW01000001">
    <property type="protein sequence ID" value="PIL36374.1"/>
    <property type="molecule type" value="Genomic_DNA"/>
</dbReference>
<name>A0A2G8SRK3_9APHY</name>